<evidence type="ECO:0000256" key="2">
    <source>
        <dbReference type="SAM" id="MobiDB-lite"/>
    </source>
</evidence>
<organism evidence="3 4">
    <name type="scientific">Emiliania huxleyi (strain CCMP1516)</name>
    <dbReference type="NCBI Taxonomy" id="280463"/>
    <lineage>
        <taxon>Eukaryota</taxon>
        <taxon>Haptista</taxon>
        <taxon>Haptophyta</taxon>
        <taxon>Prymnesiophyceae</taxon>
        <taxon>Isochrysidales</taxon>
        <taxon>Noelaerhabdaceae</taxon>
        <taxon>Emiliania</taxon>
    </lineage>
</organism>
<dbReference type="AlphaFoldDB" id="A0A0D3J8F9"/>
<evidence type="ECO:0000256" key="1">
    <source>
        <dbReference type="SAM" id="Coils"/>
    </source>
</evidence>
<dbReference type="Proteomes" id="UP000013827">
    <property type="component" value="Unassembled WGS sequence"/>
</dbReference>
<reference evidence="3" key="2">
    <citation type="submission" date="2024-10" db="UniProtKB">
        <authorList>
            <consortium name="EnsemblProtists"/>
        </authorList>
    </citation>
    <scope>IDENTIFICATION</scope>
</reference>
<accession>A0A0D3J8F9</accession>
<sequence length="246" mass="26352">MSSKKLLVAICRDEAAAAGGDDAAESQLAAELALDATAQVFMFDHTEVDEADEEVEGGSSTGMGARVITDQAQVVLSHRPQAQQTLPEQRRAFKVYDSNRSWRQWAAEAREASFTWSLNPNREKIETRLHLQLIAGLRRRVDAAEAEAEAAKAELQAVREGLAGGLMHEKGPDSAEALAKALGLSSLHGATDCDSVVGAERPGAGQGTKLDGTATGTHHTPYESWGRAWASGRGVWSFDRRTSAVN</sequence>
<keyword evidence="4" id="KW-1185">Reference proteome</keyword>
<name>A0A0D3J8F9_EMIH1</name>
<dbReference type="RefSeq" id="XP_005772223.1">
    <property type="nucleotide sequence ID" value="XM_005772166.1"/>
</dbReference>
<dbReference type="EnsemblProtists" id="EOD19794">
    <property type="protein sequence ID" value="EOD19794"/>
    <property type="gene ID" value="EMIHUDRAFT_242549"/>
</dbReference>
<dbReference type="GeneID" id="17265340"/>
<evidence type="ECO:0000313" key="3">
    <source>
        <dbReference type="EnsemblProtists" id="EOD19794"/>
    </source>
</evidence>
<evidence type="ECO:0000313" key="4">
    <source>
        <dbReference type="Proteomes" id="UP000013827"/>
    </source>
</evidence>
<feature type="coiled-coil region" evidence="1">
    <location>
        <begin position="134"/>
        <end position="161"/>
    </location>
</feature>
<protein>
    <submittedName>
        <fullName evidence="3">Uncharacterized protein</fullName>
    </submittedName>
</protein>
<dbReference type="HOGENOM" id="CLU_1130808_0_0_1"/>
<dbReference type="PaxDb" id="2903-EOD19794"/>
<proteinExistence type="predicted"/>
<dbReference type="KEGG" id="ehx:EMIHUDRAFT_242549"/>
<keyword evidence="1" id="KW-0175">Coiled coil</keyword>
<feature type="region of interest" description="Disordered" evidence="2">
    <location>
        <begin position="195"/>
        <end position="224"/>
    </location>
</feature>
<reference evidence="4" key="1">
    <citation type="journal article" date="2013" name="Nature">
        <title>Pan genome of the phytoplankton Emiliania underpins its global distribution.</title>
        <authorList>
            <person name="Read B.A."/>
            <person name="Kegel J."/>
            <person name="Klute M.J."/>
            <person name="Kuo A."/>
            <person name="Lefebvre S.C."/>
            <person name="Maumus F."/>
            <person name="Mayer C."/>
            <person name="Miller J."/>
            <person name="Monier A."/>
            <person name="Salamov A."/>
            <person name="Young J."/>
            <person name="Aguilar M."/>
            <person name="Claverie J.M."/>
            <person name="Frickenhaus S."/>
            <person name="Gonzalez K."/>
            <person name="Herman E.K."/>
            <person name="Lin Y.C."/>
            <person name="Napier J."/>
            <person name="Ogata H."/>
            <person name="Sarno A.F."/>
            <person name="Shmutz J."/>
            <person name="Schroeder D."/>
            <person name="de Vargas C."/>
            <person name="Verret F."/>
            <person name="von Dassow P."/>
            <person name="Valentin K."/>
            <person name="Van de Peer Y."/>
            <person name="Wheeler G."/>
            <person name="Dacks J.B."/>
            <person name="Delwiche C.F."/>
            <person name="Dyhrman S.T."/>
            <person name="Glockner G."/>
            <person name="John U."/>
            <person name="Richards T."/>
            <person name="Worden A.Z."/>
            <person name="Zhang X."/>
            <person name="Grigoriev I.V."/>
            <person name="Allen A.E."/>
            <person name="Bidle K."/>
            <person name="Borodovsky M."/>
            <person name="Bowler C."/>
            <person name="Brownlee C."/>
            <person name="Cock J.M."/>
            <person name="Elias M."/>
            <person name="Gladyshev V.N."/>
            <person name="Groth M."/>
            <person name="Guda C."/>
            <person name="Hadaegh A."/>
            <person name="Iglesias-Rodriguez M.D."/>
            <person name="Jenkins J."/>
            <person name="Jones B.M."/>
            <person name="Lawson T."/>
            <person name="Leese F."/>
            <person name="Lindquist E."/>
            <person name="Lobanov A."/>
            <person name="Lomsadze A."/>
            <person name="Malik S.B."/>
            <person name="Marsh M.E."/>
            <person name="Mackinder L."/>
            <person name="Mock T."/>
            <person name="Mueller-Roeber B."/>
            <person name="Pagarete A."/>
            <person name="Parker M."/>
            <person name="Probert I."/>
            <person name="Quesneville H."/>
            <person name="Raines C."/>
            <person name="Rensing S.A."/>
            <person name="Riano-Pachon D.M."/>
            <person name="Richier S."/>
            <person name="Rokitta S."/>
            <person name="Shiraiwa Y."/>
            <person name="Soanes D.M."/>
            <person name="van der Giezen M."/>
            <person name="Wahlund T.M."/>
            <person name="Williams B."/>
            <person name="Wilson W."/>
            <person name="Wolfe G."/>
            <person name="Wurch L.L."/>
        </authorList>
    </citation>
    <scope>NUCLEOTIDE SEQUENCE</scope>
</reference>